<dbReference type="EMBL" id="KQ461187">
    <property type="protein sequence ID" value="KPJ07338.1"/>
    <property type="molecule type" value="Genomic_DNA"/>
</dbReference>
<dbReference type="InterPro" id="IPR036155">
    <property type="entry name" value="Crypto/Photolyase_N_sf"/>
</dbReference>
<keyword evidence="5" id="KW-0285">Flavoprotein</keyword>
<sequence length="843" mass="98717">MPSAAKKRKLPSTAIENITKSTLSDFINEIQKKREDTAKSILDYDFNKKRVRIISQVQLVPDYCEGVVYWMWRDCRVQDNWAFLFAQKLALKNEVPLHVCFCLERVAEECKRLNISFHLLKSCDYDVLSKWIIEHKIGAVVCDFSPLRVPKNCLEEVKKKIKKDVPLVQVDAHNIIPCWIASEKQELTVWGMRNKINSKLDEYLTEFPPVIKHPYISSFDPKPIDWDEEIQALEVDKSVGPIEWASPGYNEAMKMLKNFLETRLNIFATKRNDPTQDALSNLSPWFHFGHISHQRVVLCVQKYKSKYTKNVDAYFDAAIVRRGLAENFCFYNEYYDSLKGAYNWAQKSLIEHRDDERTHNYTLEQLSAAKTHEDLWNSAQLQLVKEGKMHGFLRLYWAKKILEWTSNPEDALKFAIHLNDRYSIDGRDPNGYAGLEKVSEECEKLNISFHLLEGNGPDVLSQWVIDKKIGAIVCDFLPLRTPMKWVEELKEKLKEDIPLVQVDAHNVVPCWVTSKKQEYTIWNIRTKINGKLEEYLTDFPPLIEHPYKSNFKSEPIDWDRAIETREADKTVGPIEWANPDWDRAIETREADKTVGPIEWANPGYDEAMKTLKSFLEKRLKIYADKRNDPTEDALSNLSPWFHFGQISVQRVALCVQNYQFQYEESVKLYMEEAVSHRELADNFCFYSDNYDDINGAYNWARKTLEDHRKDKRTHIYTIEQLSKAETHDDLWNAAQLQLVKEGKMHGFMRMYWGKKILEWTPTPEDALKYAIHLNDHYSIDGRDPNGYAGCMWSISGVHDHGWTERPVFGKVRYISYDYCKRKFDIDAFVKKYGGMKHKHTVTK</sequence>
<dbReference type="Gene3D" id="3.40.50.620">
    <property type="entry name" value="HUPs"/>
    <property type="match status" value="3"/>
</dbReference>
<organism evidence="16 17">
    <name type="scientific">Papilio machaon</name>
    <name type="common">Old World swallowtail butterfly</name>
    <dbReference type="NCBI Taxonomy" id="76193"/>
    <lineage>
        <taxon>Eukaryota</taxon>
        <taxon>Metazoa</taxon>
        <taxon>Ecdysozoa</taxon>
        <taxon>Arthropoda</taxon>
        <taxon>Hexapoda</taxon>
        <taxon>Insecta</taxon>
        <taxon>Pterygota</taxon>
        <taxon>Neoptera</taxon>
        <taxon>Endopterygota</taxon>
        <taxon>Lepidoptera</taxon>
        <taxon>Glossata</taxon>
        <taxon>Ditrysia</taxon>
        <taxon>Papilionoidea</taxon>
        <taxon>Papilionidae</taxon>
        <taxon>Papilioninae</taxon>
        <taxon>Papilio</taxon>
    </lineage>
</organism>
<dbReference type="Gene3D" id="1.25.40.80">
    <property type="match status" value="2"/>
</dbReference>
<dbReference type="Gene3D" id="1.10.579.10">
    <property type="entry name" value="DNA Cyclobutane Dipyrimidine Photolyase, subunit A, domain 3"/>
    <property type="match status" value="2"/>
</dbReference>
<dbReference type="PANTHER" id="PTHR10211:SF0">
    <property type="entry name" value="DEOXYRIBODIPYRIMIDINE PHOTO-LYASE"/>
    <property type="match status" value="1"/>
</dbReference>
<dbReference type="PROSITE" id="PS51645">
    <property type="entry name" value="PHR_CRY_ALPHA_BETA"/>
    <property type="match status" value="1"/>
</dbReference>
<dbReference type="FunFam" id="1.25.40.80:FF:000004">
    <property type="entry name" value="Deoxyribodipyrimidine photolyase"/>
    <property type="match status" value="1"/>
</dbReference>
<dbReference type="EC" id="4.1.99.3" evidence="3"/>
<dbReference type="STRING" id="76193.A0A0N1INB4"/>
<evidence type="ECO:0000313" key="17">
    <source>
        <dbReference type="Proteomes" id="UP000053240"/>
    </source>
</evidence>
<keyword evidence="10 16" id="KW-0456">Lyase</keyword>
<evidence type="ECO:0000256" key="14">
    <source>
        <dbReference type="ARBA" id="ARBA00083107"/>
    </source>
</evidence>
<keyword evidence="7" id="KW-0274">FAD</keyword>
<dbReference type="GO" id="GO:0003904">
    <property type="term" value="F:deoxyribodipyrimidine photo-lyase activity"/>
    <property type="evidence" value="ECO:0007669"/>
    <property type="project" value="UniProtKB-EC"/>
</dbReference>
<evidence type="ECO:0000256" key="10">
    <source>
        <dbReference type="ARBA" id="ARBA00023239"/>
    </source>
</evidence>
<keyword evidence="17" id="KW-1185">Reference proteome</keyword>
<comment type="cofactor">
    <cofactor evidence="1">
        <name>FAD</name>
        <dbReference type="ChEBI" id="CHEBI:57692"/>
    </cofactor>
</comment>
<proteinExistence type="inferred from homology"/>
<comment type="similarity">
    <text evidence="2">Belongs to the DNA photolyase class-2 family.</text>
</comment>
<evidence type="ECO:0000256" key="13">
    <source>
        <dbReference type="ARBA" id="ARBA00059220"/>
    </source>
</evidence>
<evidence type="ECO:0000259" key="15">
    <source>
        <dbReference type="PROSITE" id="PS51645"/>
    </source>
</evidence>
<evidence type="ECO:0000256" key="12">
    <source>
        <dbReference type="ARBA" id="ARBA00033999"/>
    </source>
</evidence>
<evidence type="ECO:0000256" key="3">
    <source>
        <dbReference type="ARBA" id="ARBA00013149"/>
    </source>
</evidence>
<protein>
    <recommendedName>
        <fullName evidence="4">Deoxyribodipyrimidine photo-lyase</fullName>
        <ecNumber evidence="3">4.1.99.3</ecNumber>
    </recommendedName>
    <alternativeName>
        <fullName evidence="11">DNA photolyase</fullName>
    </alternativeName>
    <alternativeName>
        <fullName evidence="14">Photoreactivating enzyme</fullName>
    </alternativeName>
</protein>
<dbReference type="GO" id="GO:0000719">
    <property type="term" value="P:photoreactive repair"/>
    <property type="evidence" value="ECO:0007669"/>
    <property type="project" value="TreeGrafter"/>
</dbReference>
<comment type="catalytic activity">
    <reaction evidence="12">
        <text>cyclobutadipyrimidine (in DNA) = 2 pyrimidine residues (in DNA).</text>
        <dbReference type="EC" id="4.1.99.3"/>
    </reaction>
</comment>
<feature type="domain" description="Photolyase/cryptochrome alpha/beta" evidence="15">
    <location>
        <begin position="346"/>
        <end position="510"/>
    </location>
</feature>
<evidence type="ECO:0000256" key="8">
    <source>
        <dbReference type="ARBA" id="ARBA00023125"/>
    </source>
</evidence>
<keyword evidence="6" id="KW-0227">DNA damage</keyword>
<evidence type="ECO:0000256" key="5">
    <source>
        <dbReference type="ARBA" id="ARBA00022630"/>
    </source>
</evidence>
<evidence type="ECO:0000256" key="9">
    <source>
        <dbReference type="ARBA" id="ARBA00023204"/>
    </source>
</evidence>
<dbReference type="AlphaFoldDB" id="A0A0N1INB4"/>
<dbReference type="InParanoid" id="A0A0N1INB4"/>
<evidence type="ECO:0000256" key="4">
    <source>
        <dbReference type="ARBA" id="ARBA00014046"/>
    </source>
</evidence>
<comment type="function">
    <text evidence="13">Involved in repair of UV radiation-induced DNA damage. Catalyzes the light-dependent monomerization (300-600 nm) of cyclobutyl pyrimidine dimers (in cis-syn configuration), which are formed between adjacent bases on the same DNA strand upon exposure to ultraviolet radiation.</text>
</comment>
<dbReference type="FunFam" id="1.10.579.10:FF:000002">
    <property type="entry name" value="Deoxyribodipyrimidine photolyase"/>
    <property type="match status" value="2"/>
</dbReference>
<evidence type="ECO:0000313" key="16">
    <source>
        <dbReference type="EMBL" id="KPJ07338.1"/>
    </source>
</evidence>
<dbReference type="InterPro" id="IPR014729">
    <property type="entry name" value="Rossmann-like_a/b/a_fold"/>
</dbReference>
<reference evidence="16 17" key="1">
    <citation type="journal article" date="2015" name="Nat. Commun.">
        <title>Outbred genome sequencing and CRISPR/Cas9 gene editing in butterflies.</title>
        <authorList>
            <person name="Li X."/>
            <person name="Fan D."/>
            <person name="Zhang W."/>
            <person name="Liu G."/>
            <person name="Zhang L."/>
            <person name="Zhao L."/>
            <person name="Fang X."/>
            <person name="Chen L."/>
            <person name="Dong Y."/>
            <person name="Chen Y."/>
            <person name="Ding Y."/>
            <person name="Zhao R."/>
            <person name="Feng M."/>
            <person name="Zhu Y."/>
            <person name="Feng Y."/>
            <person name="Jiang X."/>
            <person name="Zhu D."/>
            <person name="Xiang H."/>
            <person name="Feng X."/>
            <person name="Li S."/>
            <person name="Wang J."/>
            <person name="Zhang G."/>
            <person name="Kronforst M.R."/>
            <person name="Wang W."/>
        </authorList>
    </citation>
    <scope>NUCLEOTIDE SEQUENCE [LARGE SCALE GENOMIC DNA]</scope>
    <source>
        <strain evidence="16">Ya'a_city_454_Pm</strain>
        <tissue evidence="16">Whole body</tissue>
    </source>
</reference>
<evidence type="ECO:0000256" key="6">
    <source>
        <dbReference type="ARBA" id="ARBA00022763"/>
    </source>
</evidence>
<dbReference type="InterPro" id="IPR006050">
    <property type="entry name" value="DNA_photolyase_N"/>
</dbReference>
<keyword evidence="8" id="KW-0238">DNA-binding</keyword>
<dbReference type="Proteomes" id="UP000053240">
    <property type="component" value="Unassembled WGS sequence"/>
</dbReference>
<evidence type="ECO:0000256" key="7">
    <source>
        <dbReference type="ARBA" id="ARBA00022827"/>
    </source>
</evidence>
<dbReference type="InterPro" id="IPR052219">
    <property type="entry name" value="Photolyase_Class-2"/>
</dbReference>
<evidence type="ECO:0000256" key="11">
    <source>
        <dbReference type="ARBA" id="ARBA00031671"/>
    </source>
</evidence>
<evidence type="ECO:0000256" key="2">
    <source>
        <dbReference type="ARBA" id="ARBA00006409"/>
    </source>
</evidence>
<dbReference type="GO" id="GO:0003677">
    <property type="term" value="F:DNA binding"/>
    <property type="evidence" value="ECO:0007669"/>
    <property type="project" value="UniProtKB-KW"/>
</dbReference>
<dbReference type="PANTHER" id="PTHR10211">
    <property type="entry name" value="DEOXYRIBODIPYRIMIDINE PHOTOLYASE"/>
    <property type="match status" value="1"/>
</dbReference>
<evidence type="ECO:0000256" key="1">
    <source>
        <dbReference type="ARBA" id="ARBA00001974"/>
    </source>
</evidence>
<accession>A0A0N1INB4</accession>
<dbReference type="Pfam" id="PF00875">
    <property type="entry name" value="DNA_photolyase"/>
    <property type="match status" value="2"/>
</dbReference>
<dbReference type="SUPFAM" id="SSF52425">
    <property type="entry name" value="Cryptochrome/photolyase, N-terminal domain"/>
    <property type="match status" value="2"/>
</dbReference>
<name>A0A0N1INB4_PAPMA</name>
<keyword evidence="9" id="KW-0234">DNA repair</keyword>
<dbReference type="SUPFAM" id="SSF48173">
    <property type="entry name" value="Cryptochrome/photolyase FAD-binding domain"/>
    <property type="match status" value="2"/>
</dbReference>
<gene>
    <name evidence="16" type="ORF">RR48_04132</name>
</gene>
<dbReference type="InterPro" id="IPR036134">
    <property type="entry name" value="Crypto/Photolyase_FAD-like_sf"/>
</dbReference>